<evidence type="ECO:0000256" key="2">
    <source>
        <dbReference type="HAMAP-Rule" id="MF_00634"/>
    </source>
</evidence>
<protein>
    <recommendedName>
        <fullName evidence="2">UPF0235 protein CVT23_11150</fullName>
    </recommendedName>
</protein>
<dbReference type="AlphaFoldDB" id="A0A2M9G1L8"/>
<dbReference type="SUPFAM" id="SSF69786">
    <property type="entry name" value="YggU-like"/>
    <property type="match status" value="1"/>
</dbReference>
<dbReference type="NCBIfam" id="TIGR00251">
    <property type="entry name" value="DUF167 family protein"/>
    <property type="match status" value="1"/>
</dbReference>
<evidence type="ECO:0000313" key="3">
    <source>
        <dbReference type="EMBL" id="PJK29605.1"/>
    </source>
</evidence>
<dbReference type="PANTHER" id="PTHR13420:SF7">
    <property type="entry name" value="UPF0235 PROTEIN C15ORF40"/>
    <property type="match status" value="1"/>
</dbReference>
<evidence type="ECO:0000313" key="4">
    <source>
        <dbReference type="Proteomes" id="UP000229498"/>
    </source>
</evidence>
<comment type="similarity">
    <text evidence="1 2">Belongs to the UPF0235 family.</text>
</comment>
<comment type="caution">
    <text evidence="3">The sequence shown here is derived from an EMBL/GenBank/DDBJ whole genome shotgun (WGS) entry which is preliminary data.</text>
</comment>
<keyword evidence="4" id="KW-1185">Reference proteome</keyword>
<dbReference type="Proteomes" id="UP000229498">
    <property type="component" value="Unassembled WGS sequence"/>
</dbReference>
<dbReference type="InterPro" id="IPR003746">
    <property type="entry name" value="DUF167"/>
</dbReference>
<dbReference type="SMART" id="SM01152">
    <property type="entry name" value="DUF167"/>
    <property type="match status" value="1"/>
</dbReference>
<dbReference type="HAMAP" id="MF_00634">
    <property type="entry name" value="UPF0235"/>
    <property type="match status" value="1"/>
</dbReference>
<dbReference type="Pfam" id="PF02594">
    <property type="entry name" value="DUF167"/>
    <property type="match status" value="1"/>
</dbReference>
<organism evidence="3 4">
    <name type="scientific">Minwuia thermotolerans</name>
    <dbReference type="NCBI Taxonomy" id="2056226"/>
    <lineage>
        <taxon>Bacteria</taxon>
        <taxon>Pseudomonadati</taxon>
        <taxon>Pseudomonadota</taxon>
        <taxon>Alphaproteobacteria</taxon>
        <taxon>Minwuiales</taxon>
        <taxon>Minwuiaceae</taxon>
        <taxon>Minwuia</taxon>
    </lineage>
</organism>
<dbReference type="Gene3D" id="3.30.1200.10">
    <property type="entry name" value="YggU-like"/>
    <property type="match status" value="1"/>
</dbReference>
<dbReference type="PANTHER" id="PTHR13420">
    <property type="entry name" value="UPF0235 PROTEIN C15ORF40"/>
    <property type="match status" value="1"/>
</dbReference>
<reference evidence="3 4" key="1">
    <citation type="submission" date="2017-11" db="EMBL/GenBank/DDBJ databases">
        <title>Draft genome sequence of Rhizobiales bacterium SY3-13.</title>
        <authorList>
            <person name="Sun C."/>
        </authorList>
    </citation>
    <scope>NUCLEOTIDE SEQUENCE [LARGE SCALE GENOMIC DNA]</scope>
    <source>
        <strain evidence="3 4">SY3-13</strain>
    </source>
</reference>
<name>A0A2M9G1L8_9PROT</name>
<proteinExistence type="inferred from homology"/>
<gene>
    <name evidence="3" type="ORF">CVT23_11150</name>
</gene>
<accession>A0A2M9G1L8</accession>
<dbReference type="InterPro" id="IPR036591">
    <property type="entry name" value="YggU-like_sf"/>
</dbReference>
<evidence type="ECO:0000256" key="1">
    <source>
        <dbReference type="ARBA" id="ARBA00010364"/>
    </source>
</evidence>
<sequence length="95" mass="10359">MRLDLKVTPGARHEGFDGWFTDADGRRRLKVKVTAAPEKGKANWAVIKLLAKRLGVAPSDIEVVHGETGRDKTLQIAGPDEELRRRIETIGGGTG</sequence>
<dbReference type="EMBL" id="PHIG01000032">
    <property type="protein sequence ID" value="PJK29605.1"/>
    <property type="molecule type" value="Genomic_DNA"/>
</dbReference>
<dbReference type="GO" id="GO:0005737">
    <property type="term" value="C:cytoplasm"/>
    <property type="evidence" value="ECO:0007669"/>
    <property type="project" value="TreeGrafter"/>
</dbReference>